<keyword evidence="3" id="KW-1185">Reference proteome</keyword>
<dbReference type="Proteomes" id="UP001472677">
    <property type="component" value="Unassembled WGS sequence"/>
</dbReference>
<evidence type="ECO:0000256" key="1">
    <source>
        <dbReference type="SAM" id="MobiDB-lite"/>
    </source>
</evidence>
<dbReference type="EMBL" id="JBBPBM010000189">
    <property type="protein sequence ID" value="KAK8501426.1"/>
    <property type="molecule type" value="Genomic_DNA"/>
</dbReference>
<evidence type="ECO:0000313" key="2">
    <source>
        <dbReference type="EMBL" id="KAK8501426.1"/>
    </source>
</evidence>
<feature type="region of interest" description="Disordered" evidence="1">
    <location>
        <begin position="1"/>
        <end position="60"/>
    </location>
</feature>
<accession>A0ABR2B3L7</accession>
<name>A0ABR2B3L7_9ROSI</name>
<comment type="caution">
    <text evidence="2">The sequence shown here is derived from an EMBL/GenBank/DDBJ whole genome shotgun (WGS) entry which is preliminary data.</text>
</comment>
<organism evidence="2 3">
    <name type="scientific">Hibiscus sabdariffa</name>
    <name type="common">roselle</name>
    <dbReference type="NCBI Taxonomy" id="183260"/>
    <lineage>
        <taxon>Eukaryota</taxon>
        <taxon>Viridiplantae</taxon>
        <taxon>Streptophyta</taxon>
        <taxon>Embryophyta</taxon>
        <taxon>Tracheophyta</taxon>
        <taxon>Spermatophyta</taxon>
        <taxon>Magnoliopsida</taxon>
        <taxon>eudicotyledons</taxon>
        <taxon>Gunneridae</taxon>
        <taxon>Pentapetalae</taxon>
        <taxon>rosids</taxon>
        <taxon>malvids</taxon>
        <taxon>Malvales</taxon>
        <taxon>Malvaceae</taxon>
        <taxon>Malvoideae</taxon>
        <taxon>Hibiscus</taxon>
    </lineage>
</organism>
<protein>
    <submittedName>
        <fullName evidence="2">Uncharacterized protein</fullName>
    </submittedName>
</protein>
<evidence type="ECO:0000313" key="3">
    <source>
        <dbReference type="Proteomes" id="UP001472677"/>
    </source>
</evidence>
<sequence>MVTGRKKLNLSARAATFKEASGGTVSPCLHTEHPPRQPSSHQWPSIPPNRQAKQSAKPAMPWPTKLRSLAYYMPADAHPAMVPPPEENETPKLEADGCQHHLHCQASRKGRARST</sequence>
<reference evidence="2 3" key="1">
    <citation type="journal article" date="2024" name="G3 (Bethesda)">
        <title>Genome assembly of Hibiscus sabdariffa L. provides insights into metabolisms of medicinal natural products.</title>
        <authorList>
            <person name="Kim T."/>
        </authorList>
    </citation>
    <scope>NUCLEOTIDE SEQUENCE [LARGE SCALE GENOMIC DNA]</scope>
    <source>
        <strain evidence="2">TK-2024</strain>
        <tissue evidence="2">Old leaves</tissue>
    </source>
</reference>
<proteinExistence type="predicted"/>
<gene>
    <name evidence="2" type="ORF">V6N12_047011</name>
</gene>